<dbReference type="InterPro" id="IPR003439">
    <property type="entry name" value="ABC_transporter-like_ATP-bd"/>
</dbReference>
<evidence type="ECO:0000259" key="4">
    <source>
        <dbReference type="PROSITE" id="PS50893"/>
    </source>
</evidence>
<evidence type="ECO:0000313" key="6">
    <source>
        <dbReference type="Proteomes" id="UP000773614"/>
    </source>
</evidence>
<gene>
    <name evidence="5" type="ORF">E4O86_12165</name>
</gene>
<dbReference type="CDD" id="cd03215">
    <property type="entry name" value="ABC_Carb_Monos_II"/>
    <property type="match status" value="1"/>
</dbReference>
<dbReference type="AlphaFoldDB" id="A0A964T612"/>
<name>A0A964T612_9HYPH</name>
<dbReference type="RefSeq" id="WP_161140814.1">
    <property type="nucleotide sequence ID" value="NZ_SPKJ01000038.1"/>
</dbReference>
<sequence length="508" mass="54532">MPAARDEVQALDISKSFGSFVANDGVSLRLRRGEIHAVLGENGAGKTTLMNILSGLYSPDAGDLTVWGERVQFRSPRDAVLRGIGMVHQHFQLVEVLSALDNVLLGVPAGGLRLRRGEAVARLRAIGRANGIDIDPDVPVWQLSIGQRQKLEILKLLYHGAELLLLDEPTSVLTPQEADELYRTLRGLADGGKAVVFITHKLHEVMAAADRITVLRRGRVVAALPASETTLDELGTLMVGSRPAALRPRQATAPGRSILRAEGVAAAGDRGHAALDGLDLDVRAGEIFGIIGVAGNGQPELAEVLAGLRRASRGRILLDGTDISRWSPLRRMRAGLRFVPEDRMGMGMVMPLDIPDNMMLRDFRDPPFVRRGLIDHGAARRRAEEAVAQYGVSHGGLGRPVRLLSGGNQQKLLLAREIWTDPKLLLVSQPTRGLDVAAARAVHDRLVALRDGGSAVLLVSEDLDEVLQLADRAAVMYGGRITGIWPAARFDRDGIGAAMGGGIPRAAA</sequence>
<dbReference type="PANTHER" id="PTHR43790:SF4">
    <property type="entry name" value="GUANOSINE IMPORT ATP-BINDING PROTEIN NUPO"/>
    <property type="match status" value="1"/>
</dbReference>
<evidence type="ECO:0000256" key="2">
    <source>
        <dbReference type="ARBA" id="ARBA00022741"/>
    </source>
</evidence>
<dbReference type="Pfam" id="PF00005">
    <property type="entry name" value="ABC_tran"/>
    <property type="match status" value="2"/>
</dbReference>
<comment type="caution">
    <text evidence="5">The sequence shown here is derived from an EMBL/GenBank/DDBJ whole genome shotgun (WGS) entry which is preliminary data.</text>
</comment>
<feature type="domain" description="ABC transporter" evidence="4">
    <location>
        <begin position="8"/>
        <end position="242"/>
    </location>
</feature>
<feature type="domain" description="ABC transporter" evidence="4">
    <location>
        <begin position="259"/>
        <end position="503"/>
    </location>
</feature>
<keyword evidence="3 5" id="KW-0067">ATP-binding</keyword>
<dbReference type="GO" id="GO:0005524">
    <property type="term" value="F:ATP binding"/>
    <property type="evidence" value="ECO:0007669"/>
    <property type="project" value="UniProtKB-KW"/>
</dbReference>
<dbReference type="Proteomes" id="UP000773614">
    <property type="component" value="Unassembled WGS sequence"/>
</dbReference>
<dbReference type="EMBL" id="SPKJ01000038">
    <property type="protein sequence ID" value="MYZ48464.1"/>
    <property type="molecule type" value="Genomic_DNA"/>
</dbReference>
<organism evidence="5 6">
    <name type="scientific">Propylenella binzhouense</name>
    <dbReference type="NCBI Taxonomy" id="2555902"/>
    <lineage>
        <taxon>Bacteria</taxon>
        <taxon>Pseudomonadati</taxon>
        <taxon>Pseudomonadota</taxon>
        <taxon>Alphaproteobacteria</taxon>
        <taxon>Hyphomicrobiales</taxon>
        <taxon>Propylenellaceae</taxon>
        <taxon>Propylenella</taxon>
    </lineage>
</organism>
<dbReference type="CDD" id="cd03216">
    <property type="entry name" value="ABC_Carb_Monos_I"/>
    <property type="match status" value="1"/>
</dbReference>
<dbReference type="InterPro" id="IPR003593">
    <property type="entry name" value="AAA+_ATPase"/>
</dbReference>
<accession>A0A964T612</accession>
<dbReference type="InterPro" id="IPR050107">
    <property type="entry name" value="ABC_carbohydrate_import_ATPase"/>
</dbReference>
<evidence type="ECO:0000256" key="3">
    <source>
        <dbReference type="ARBA" id="ARBA00022840"/>
    </source>
</evidence>
<dbReference type="SUPFAM" id="SSF52540">
    <property type="entry name" value="P-loop containing nucleoside triphosphate hydrolases"/>
    <property type="match status" value="2"/>
</dbReference>
<reference evidence="5" key="1">
    <citation type="submission" date="2019-03" db="EMBL/GenBank/DDBJ databases">
        <title>Afifella sp. nov., isolated from activated sludge.</title>
        <authorList>
            <person name="Li Q."/>
            <person name="Liu Y."/>
        </authorList>
    </citation>
    <scope>NUCLEOTIDE SEQUENCE</scope>
    <source>
        <strain evidence="5">L72</strain>
    </source>
</reference>
<dbReference type="Gene3D" id="3.40.50.300">
    <property type="entry name" value="P-loop containing nucleotide triphosphate hydrolases"/>
    <property type="match status" value="2"/>
</dbReference>
<evidence type="ECO:0000256" key="1">
    <source>
        <dbReference type="ARBA" id="ARBA00005417"/>
    </source>
</evidence>
<dbReference type="OrthoDB" id="9805029at2"/>
<dbReference type="PROSITE" id="PS00211">
    <property type="entry name" value="ABC_TRANSPORTER_1"/>
    <property type="match status" value="1"/>
</dbReference>
<keyword evidence="2" id="KW-0547">Nucleotide-binding</keyword>
<dbReference type="InterPro" id="IPR027417">
    <property type="entry name" value="P-loop_NTPase"/>
</dbReference>
<keyword evidence="6" id="KW-1185">Reference proteome</keyword>
<dbReference type="GO" id="GO:0016887">
    <property type="term" value="F:ATP hydrolysis activity"/>
    <property type="evidence" value="ECO:0007669"/>
    <property type="project" value="InterPro"/>
</dbReference>
<proteinExistence type="inferred from homology"/>
<protein>
    <submittedName>
        <fullName evidence="5">ABC transporter ATP-binding protein</fullName>
    </submittedName>
</protein>
<dbReference type="PROSITE" id="PS50893">
    <property type="entry name" value="ABC_TRANSPORTER_2"/>
    <property type="match status" value="2"/>
</dbReference>
<dbReference type="InterPro" id="IPR017871">
    <property type="entry name" value="ABC_transporter-like_CS"/>
</dbReference>
<evidence type="ECO:0000313" key="5">
    <source>
        <dbReference type="EMBL" id="MYZ48464.1"/>
    </source>
</evidence>
<dbReference type="PANTHER" id="PTHR43790">
    <property type="entry name" value="CARBOHYDRATE TRANSPORT ATP-BINDING PROTEIN MG119-RELATED"/>
    <property type="match status" value="1"/>
</dbReference>
<comment type="similarity">
    <text evidence="1">Belongs to the ABC transporter superfamily.</text>
</comment>
<dbReference type="SMART" id="SM00382">
    <property type="entry name" value="AAA"/>
    <property type="match status" value="1"/>
</dbReference>